<gene>
    <name evidence="3" type="ORF">CBLFYP116_03786</name>
</gene>
<dbReference type="InterPro" id="IPR040538">
    <property type="entry name" value="Cch_HTH"/>
</dbReference>
<evidence type="ECO:0008006" key="4">
    <source>
        <dbReference type="Google" id="ProtNLM"/>
    </source>
</evidence>
<dbReference type="RefSeq" id="WP_002578524.1">
    <property type="nucleotide sequence ID" value="NZ_CACRTF010000017.1"/>
</dbReference>
<organism evidence="3">
    <name type="scientific">Enterocloster bolteae</name>
    <dbReference type="NCBI Taxonomy" id="208479"/>
    <lineage>
        <taxon>Bacteria</taxon>
        <taxon>Bacillati</taxon>
        <taxon>Bacillota</taxon>
        <taxon>Clostridia</taxon>
        <taxon>Lachnospirales</taxon>
        <taxon>Lachnospiraceae</taxon>
        <taxon>Enterocloster</taxon>
    </lineage>
</organism>
<dbReference type="Pfam" id="PF18662">
    <property type="entry name" value="HTH_56"/>
    <property type="match status" value="1"/>
</dbReference>
<proteinExistence type="predicted"/>
<evidence type="ECO:0000313" key="3">
    <source>
        <dbReference type="EMBL" id="VYT43617.1"/>
    </source>
</evidence>
<reference evidence="3" key="1">
    <citation type="submission" date="2019-11" db="EMBL/GenBank/DDBJ databases">
        <authorList>
            <person name="Feng L."/>
        </authorList>
    </citation>
    <scope>NUCLEOTIDE SEQUENCE</scope>
    <source>
        <strain evidence="3">CbolteaeLFYP116</strain>
    </source>
</reference>
<dbReference type="Pfam" id="PF06048">
    <property type="entry name" value="DUF927"/>
    <property type="match status" value="1"/>
</dbReference>
<feature type="domain" description="DUF927" evidence="1">
    <location>
        <begin position="110"/>
        <end position="369"/>
    </location>
</feature>
<dbReference type="AlphaFoldDB" id="A0A6N2WNM0"/>
<dbReference type="InterPro" id="IPR009270">
    <property type="entry name" value="DUF927"/>
</dbReference>
<protein>
    <recommendedName>
        <fullName evidence="4">DUF927 domain-containing protein</fullName>
    </recommendedName>
</protein>
<evidence type="ECO:0000259" key="2">
    <source>
        <dbReference type="Pfam" id="PF18662"/>
    </source>
</evidence>
<accession>A0A6N2WNM0</accession>
<name>A0A6N2WNM0_9FIRM</name>
<feature type="domain" description="Cch helix turn helix" evidence="2">
    <location>
        <begin position="508"/>
        <end position="606"/>
    </location>
</feature>
<sequence>MVPLKELTAETVLSDDVLTEVFDQEDELYKSRLLLSLEDRAGELGVKKKFQELVKAYKRVEREMRRRERDKKNQPCTLEQWTNFDGPYDRMQCKEWIAGEGGIFLRNPTTGYTDILACYHPILPIERLKNLETGEEQIKLAYKRNGRWDEIIVPKTMVTSANKIVSLSGRGIAVTSENAKYLVRYLADVENANEEHIAVQYSTSKLGWIRGGFLPYDTDIVFDGDVRFRQIAESIGPSGSRNKWYEHVLELRRIGRLEVKFMLAASFSSVLVQLLGGLPYFVDLWGETEGGKTVDLMLAASVWADPDESAYIKDYKGTEVGLEAICDLLNNLPLILDDTSKKNRKIEDNFEGLVYDLCSGKGKTRSNKELGLNRENHWKNCILTNGERPLSSYVTQGGAINRILEIECGQRVFDDPGATAELVKHNYGHAGQEFVDVVKDIGVEQIREIQRGFLRQLADDEKMQKQSLSLSIILTADKLATDYLFKDGQYISLEEAREVLVDRDELSDNERCYQYVLDKVAMNPARFDGKVENVEKWGTIENGYAIIYATAFTALCKEGGFSRTSFLSWANRKGIIQVEGSGKRMDKVKSFNGNKIRCIFLKLNDNTDRDGFVKIEDDGQERLPFN</sequence>
<dbReference type="EMBL" id="CACRTF010000017">
    <property type="protein sequence ID" value="VYT43617.1"/>
    <property type="molecule type" value="Genomic_DNA"/>
</dbReference>
<evidence type="ECO:0000259" key="1">
    <source>
        <dbReference type="Pfam" id="PF06048"/>
    </source>
</evidence>